<dbReference type="Proteomes" id="UP000557566">
    <property type="component" value="Unassembled WGS sequence"/>
</dbReference>
<organism evidence="2 3">
    <name type="scientific">Ophiocordyceps sinensis</name>
    <dbReference type="NCBI Taxonomy" id="72228"/>
    <lineage>
        <taxon>Eukaryota</taxon>
        <taxon>Fungi</taxon>
        <taxon>Dikarya</taxon>
        <taxon>Ascomycota</taxon>
        <taxon>Pezizomycotina</taxon>
        <taxon>Sordariomycetes</taxon>
        <taxon>Hypocreomycetidae</taxon>
        <taxon>Hypocreales</taxon>
        <taxon>Ophiocordycipitaceae</taxon>
        <taxon>Ophiocordyceps</taxon>
    </lineage>
</organism>
<dbReference type="OrthoDB" id="5412996at2759"/>
<dbReference type="PANTHER" id="PTHR21310:SF37">
    <property type="entry name" value="AMINOGLYCOSIDE PHOSPHOTRANSFERASE DOMAIN-CONTAINING PROTEIN"/>
    <property type="match status" value="1"/>
</dbReference>
<keyword evidence="3" id="KW-1185">Reference proteome</keyword>
<dbReference type="EMBL" id="JAAVMX010000008">
    <property type="protein sequence ID" value="KAF4504993.1"/>
    <property type="molecule type" value="Genomic_DNA"/>
</dbReference>
<evidence type="ECO:0000313" key="2">
    <source>
        <dbReference type="EMBL" id="KAF4504993.1"/>
    </source>
</evidence>
<proteinExistence type="predicted"/>
<dbReference type="Pfam" id="PF01636">
    <property type="entry name" value="APH"/>
    <property type="match status" value="1"/>
</dbReference>
<evidence type="ECO:0000313" key="3">
    <source>
        <dbReference type="Proteomes" id="UP000557566"/>
    </source>
</evidence>
<accession>A0A8H4LSR1</accession>
<dbReference type="InterPro" id="IPR002575">
    <property type="entry name" value="Aminoglycoside_PTrfase"/>
</dbReference>
<dbReference type="Gene3D" id="1.10.510.10">
    <property type="entry name" value="Transferase(Phosphotransferase) domain 1"/>
    <property type="match status" value="1"/>
</dbReference>
<dbReference type="PANTHER" id="PTHR21310">
    <property type="entry name" value="AMINOGLYCOSIDE PHOSPHOTRANSFERASE-RELATED-RELATED"/>
    <property type="match status" value="1"/>
</dbReference>
<dbReference type="InterPro" id="IPR051678">
    <property type="entry name" value="AGP_Transferase"/>
</dbReference>
<dbReference type="SUPFAM" id="SSF56112">
    <property type="entry name" value="Protein kinase-like (PK-like)"/>
    <property type="match status" value="1"/>
</dbReference>
<feature type="domain" description="Aminoglycoside phosphotransferase" evidence="1">
    <location>
        <begin position="59"/>
        <end position="331"/>
    </location>
</feature>
<comment type="caution">
    <text evidence="2">The sequence shown here is derived from an EMBL/GenBank/DDBJ whole genome shotgun (WGS) entry which is preliminary data.</text>
</comment>
<dbReference type="AlphaFoldDB" id="A0A8H4LSR1"/>
<name>A0A8H4LSR1_9HYPO</name>
<gene>
    <name evidence="2" type="ORF">G6O67_006992</name>
</gene>
<evidence type="ECO:0000259" key="1">
    <source>
        <dbReference type="Pfam" id="PF01636"/>
    </source>
</evidence>
<sequence>MDRTPSLAIPYDGVTYTQGSDRYQDWEKSLTDIHLRALENLVTNLMGLGGPATLVQQRSGSYNRVMRFEFQDSAGGDVALKFPKPGHSDAALAVEKVQNEAAWMEFLRENTTIPVPYVYSHGTEMHHLTPLKLPYILMEWVPGDGLREFLANKPSDELRSTVYRQLASFHLQLWRLPLPFQGIASCTRDGETGEWRSRRPLTMDMHQLVLGIHQYPRDWPTEKFESLGEYFAFLKRQQWVQLWTLRNINAPPEQAESSAHHLRLDDPKEIARLRYEARYRFQQLLDSTHDQKRDDSFRVFNPDFDTRNMTVDPQTAQITGVFDLEFSNSMPAQFCCDAPLSLFRVLPGASLDNGFFAWFLHEYESVLEQFLVAMEHEEEKAGMSSETALSALMRESWDTKRIWISYALNNMDYLDAVYWAVLHRETYPDGVAPELPPEVKVEMEEYVAHTIKQLAEYDKAWSDYFRHVVV</sequence>
<reference evidence="2 3" key="1">
    <citation type="journal article" date="2020" name="Genome Biol. Evol.">
        <title>A new high-quality draft genome assembly of the Chinese cordyceps Ophiocordyceps sinensis.</title>
        <authorList>
            <person name="Shu R."/>
            <person name="Zhang J."/>
            <person name="Meng Q."/>
            <person name="Zhang H."/>
            <person name="Zhou G."/>
            <person name="Li M."/>
            <person name="Wu P."/>
            <person name="Zhao Y."/>
            <person name="Chen C."/>
            <person name="Qin Q."/>
        </authorList>
    </citation>
    <scope>NUCLEOTIDE SEQUENCE [LARGE SCALE GENOMIC DNA]</scope>
    <source>
        <strain evidence="2 3">IOZ07</strain>
    </source>
</reference>
<protein>
    <recommendedName>
        <fullName evidence="1">Aminoglycoside phosphotransferase domain-containing protein</fullName>
    </recommendedName>
</protein>
<dbReference type="InterPro" id="IPR011009">
    <property type="entry name" value="Kinase-like_dom_sf"/>
</dbReference>